<accession>A0A2V4TRD6</accession>
<comment type="caution">
    <text evidence="2">The sequence shown here is derived from an EMBL/GenBank/DDBJ whole genome shotgun (WGS) entry which is preliminary data.</text>
</comment>
<gene>
    <name evidence="2" type="ORF">C7410_101307</name>
</gene>
<proteinExistence type="predicted"/>
<dbReference type="Proteomes" id="UP000247772">
    <property type="component" value="Unassembled WGS sequence"/>
</dbReference>
<protein>
    <submittedName>
        <fullName evidence="2">Phage virion morphogenesis protein</fullName>
    </submittedName>
</protein>
<evidence type="ECO:0000313" key="3">
    <source>
        <dbReference type="Proteomes" id="UP000247772"/>
    </source>
</evidence>
<dbReference type="RefSeq" id="WP_280523794.1">
    <property type="nucleotide sequence ID" value="NZ_QJSQ01000001.1"/>
</dbReference>
<feature type="region of interest" description="Disordered" evidence="1">
    <location>
        <begin position="43"/>
        <end position="74"/>
    </location>
</feature>
<name>A0A2V4TRD6_9BURK</name>
<dbReference type="AlphaFoldDB" id="A0A2V4TRD6"/>
<evidence type="ECO:0000313" key="2">
    <source>
        <dbReference type="EMBL" id="PYE27975.1"/>
    </source>
</evidence>
<dbReference type="Pfam" id="PF05069">
    <property type="entry name" value="Phage_tail_S"/>
    <property type="match status" value="1"/>
</dbReference>
<evidence type="ECO:0000256" key="1">
    <source>
        <dbReference type="SAM" id="MobiDB-lite"/>
    </source>
</evidence>
<organism evidence="2 3">
    <name type="scientific">Paraburkholderia silvatlantica</name>
    <dbReference type="NCBI Taxonomy" id="321895"/>
    <lineage>
        <taxon>Bacteria</taxon>
        <taxon>Pseudomonadati</taxon>
        <taxon>Pseudomonadota</taxon>
        <taxon>Betaproteobacteria</taxon>
        <taxon>Burkholderiales</taxon>
        <taxon>Burkholderiaceae</taxon>
        <taxon>Paraburkholderia</taxon>
    </lineage>
</organism>
<sequence length="163" mass="17910">MSGAEELQAVERWAGALLMQLSPAGRRKAMLDIARELRRSQQARIAAQQDPDGTAYTPRKIKAKKDGKKLRGKRGRIKRAAMFAKLRTARYMQIEATPAGLALGFAGRVARIARIHQLGEVAPVVPGGPNAKYPARVLLGFTDADRELVRDRLLHHLAASPKN</sequence>
<dbReference type="NCBIfam" id="TIGR01635">
    <property type="entry name" value="tail_comp_S"/>
    <property type="match status" value="1"/>
</dbReference>
<dbReference type="EMBL" id="QJSQ01000001">
    <property type="protein sequence ID" value="PYE27975.1"/>
    <property type="molecule type" value="Genomic_DNA"/>
</dbReference>
<reference evidence="2 3" key="1">
    <citation type="submission" date="2018-06" db="EMBL/GenBank/DDBJ databases">
        <title>Genomic Encyclopedia of Type Strains, Phase IV (KMG-V): Genome sequencing to study the core and pangenomes of soil and plant-associated prokaryotes.</title>
        <authorList>
            <person name="Whitman W."/>
        </authorList>
    </citation>
    <scope>NUCLEOTIDE SEQUENCE [LARGE SCALE GENOMIC DNA]</scope>
    <source>
        <strain evidence="2 3">SRCL-318</strain>
    </source>
</reference>
<feature type="compositionally biased region" description="Basic residues" evidence="1">
    <location>
        <begin position="59"/>
        <end position="74"/>
    </location>
</feature>
<dbReference type="InterPro" id="IPR006522">
    <property type="entry name" value="Phage_virion_morphogenesis"/>
</dbReference>